<sequence length="213" mass="24594">MNKINLISKYVKNKLAKDKTGHSMDHVERVVKMAKKILLSEPKANPQITIAAAYLHDVIDEKLVDNVTVESLRLKLYLTDCQFDENEVDAIFNIIDNMSFSKNIEFKNHLSLEGQIVQDADRLDAIGAIGIARAFYYGGHFGETIYSENQSPRTLLNKQQYRERSTVINHFYEKLLKIPSQMNTKAAIEIAAHRKTYMQNFLNEFKSEYDMQK</sequence>
<accession>A0ABT0I2K2</accession>
<dbReference type="InterPro" id="IPR006674">
    <property type="entry name" value="HD_domain"/>
</dbReference>
<keyword evidence="3" id="KW-1185">Reference proteome</keyword>
<dbReference type="Gene3D" id="1.20.58.1910">
    <property type="match status" value="1"/>
</dbReference>
<dbReference type="CDD" id="cd00077">
    <property type="entry name" value="HDc"/>
    <property type="match status" value="1"/>
</dbReference>
<protein>
    <submittedName>
        <fullName evidence="2">HD domain-containing protein</fullName>
    </submittedName>
</protein>
<gene>
    <name evidence="2" type="ORF">LNP07_05465</name>
</gene>
<dbReference type="Proteomes" id="UP001522905">
    <property type="component" value="Unassembled WGS sequence"/>
</dbReference>
<name>A0ABT0I2K2_9LACO</name>
<dbReference type="SUPFAM" id="SSF109604">
    <property type="entry name" value="HD-domain/PDEase-like"/>
    <property type="match status" value="1"/>
</dbReference>
<dbReference type="PANTHER" id="PTHR33594">
    <property type="entry name" value="SUPERFAMILY HYDROLASE, PUTATIVE (AFU_ORTHOLOGUE AFUA_1G03035)-RELATED"/>
    <property type="match status" value="1"/>
</dbReference>
<reference evidence="2 3" key="1">
    <citation type="submission" date="2021-11" db="EMBL/GenBank/DDBJ databases">
        <title>Comparative genomics of bee honey and flower isolates.</title>
        <authorList>
            <person name="Bechtner J.D."/>
            <person name="Gallus M.K."/>
            <person name="Ehrmann M."/>
        </authorList>
    </citation>
    <scope>NUCLEOTIDE SEQUENCE [LARGE SCALE GENOMIC DNA]</scope>
    <source>
        <strain evidence="2 3">M161</strain>
    </source>
</reference>
<dbReference type="InterPro" id="IPR003607">
    <property type="entry name" value="HD/PDEase_dom"/>
</dbReference>
<comment type="caution">
    <text evidence="2">The sequence shown here is derived from an EMBL/GenBank/DDBJ whole genome shotgun (WGS) entry which is preliminary data.</text>
</comment>
<organism evidence="2 3">
    <name type="scientific">Apilactobacillus xinyiensis</name>
    <dbReference type="NCBI Taxonomy" id="2841032"/>
    <lineage>
        <taxon>Bacteria</taxon>
        <taxon>Bacillati</taxon>
        <taxon>Bacillota</taxon>
        <taxon>Bacilli</taxon>
        <taxon>Lactobacillales</taxon>
        <taxon>Lactobacillaceae</taxon>
        <taxon>Apilactobacillus</taxon>
    </lineage>
</organism>
<dbReference type="Pfam" id="PF01966">
    <property type="entry name" value="HD"/>
    <property type="match status" value="1"/>
</dbReference>
<dbReference type="Gene3D" id="1.10.472.50">
    <property type="entry name" value="HD-domain/PDEase-like"/>
    <property type="match status" value="1"/>
</dbReference>
<evidence type="ECO:0000259" key="1">
    <source>
        <dbReference type="SMART" id="SM00471"/>
    </source>
</evidence>
<dbReference type="PANTHER" id="PTHR33594:SF1">
    <property type="entry name" value="HD_PDEASE DOMAIN-CONTAINING PROTEIN"/>
    <property type="match status" value="1"/>
</dbReference>
<dbReference type="SMART" id="SM00471">
    <property type="entry name" value="HDc"/>
    <property type="match status" value="1"/>
</dbReference>
<dbReference type="RefSeq" id="WP_248601806.1">
    <property type="nucleotide sequence ID" value="NZ_JAJIAO010000005.1"/>
</dbReference>
<evidence type="ECO:0000313" key="2">
    <source>
        <dbReference type="EMBL" id="MCK8624963.1"/>
    </source>
</evidence>
<feature type="domain" description="HD/PDEase" evidence="1">
    <location>
        <begin position="19"/>
        <end position="135"/>
    </location>
</feature>
<evidence type="ECO:0000313" key="3">
    <source>
        <dbReference type="Proteomes" id="UP001522905"/>
    </source>
</evidence>
<dbReference type="EMBL" id="JAJIAO010000005">
    <property type="protein sequence ID" value="MCK8624963.1"/>
    <property type="molecule type" value="Genomic_DNA"/>
</dbReference>
<proteinExistence type="predicted"/>